<feature type="transmembrane region" description="Helical" evidence="1">
    <location>
        <begin position="90"/>
        <end position="110"/>
    </location>
</feature>
<feature type="transmembrane region" description="Helical" evidence="1">
    <location>
        <begin position="58"/>
        <end position="78"/>
    </location>
</feature>
<proteinExistence type="predicted"/>
<reference evidence="2 3" key="1">
    <citation type="journal article" date="2015" name="Nature">
        <title>rRNA introns, odd ribosomes, and small enigmatic genomes across a large radiation of phyla.</title>
        <authorList>
            <person name="Brown C.T."/>
            <person name="Hug L.A."/>
            <person name="Thomas B.C."/>
            <person name="Sharon I."/>
            <person name="Castelle C.J."/>
            <person name="Singh A."/>
            <person name="Wilkins M.J."/>
            <person name="Williams K.H."/>
            <person name="Banfield J.F."/>
        </authorList>
    </citation>
    <scope>NUCLEOTIDE SEQUENCE [LARGE SCALE GENOMIC DNA]</scope>
</reference>
<dbReference type="Proteomes" id="UP000033867">
    <property type="component" value="Unassembled WGS sequence"/>
</dbReference>
<dbReference type="AlphaFoldDB" id="A0A0G1EAH4"/>
<evidence type="ECO:0000256" key="1">
    <source>
        <dbReference type="SAM" id="Phobius"/>
    </source>
</evidence>
<gene>
    <name evidence="2" type="ORF">UV42_C0024G0005</name>
</gene>
<organism evidence="2 3">
    <name type="scientific">Candidatus Magasanikbacteria bacterium GW2011_GWE2_42_7</name>
    <dbReference type="NCBI Taxonomy" id="1619052"/>
    <lineage>
        <taxon>Bacteria</taxon>
        <taxon>Candidatus Magasanikiibacteriota</taxon>
    </lineage>
</organism>
<sequence>MQIQNSKKLAQFIAGMFGGTTFGIAGFLAMTGYGGNYGCWPLIDAIFHMQGYESCGSFGAISGILLGVLVGISVLSSIPISHYAKITKYLFLGTFILPFLYGVFMFWPPFEDGDMIIVAPIILVFMILSSIPSAIMTGILQAISILRKK</sequence>
<dbReference type="EMBL" id="LCEK01000024">
    <property type="protein sequence ID" value="KKS71583.1"/>
    <property type="molecule type" value="Genomic_DNA"/>
</dbReference>
<evidence type="ECO:0000313" key="3">
    <source>
        <dbReference type="Proteomes" id="UP000033867"/>
    </source>
</evidence>
<keyword evidence="1" id="KW-0812">Transmembrane</keyword>
<feature type="transmembrane region" description="Helical" evidence="1">
    <location>
        <begin position="116"/>
        <end position="140"/>
    </location>
</feature>
<feature type="transmembrane region" description="Helical" evidence="1">
    <location>
        <begin position="12"/>
        <end position="33"/>
    </location>
</feature>
<keyword evidence="1" id="KW-0472">Membrane</keyword>
<evidence type="ECO:0000313" key="2">
    <source>
        <dbReference type="EMBL" id="KKS71583.1"/>
    </source>
</evidence>
<keyword evidence="1" id="KW-1133">Transmembrane helix</keyword>
<accession>A0A0G1EAH4</accession>
<comment type="caution">
    <text evidence="2">The sequence shown here is derived from an EMBL/GenBank/DDBJ whole genome shotgun (WGS) entry which is preliminary data.</text>
</comment>
<name>A0A0G1EAH4_9BACT</name>
<protein>
    <submittedName>
        <fullName evidence="2">Uncharacterized protein</fullName>
    </submittedName>
</protein>